<sequence>MSGHEQPGLIDRLVGVCLKVLGAAIALYVAVYLVQTILWPLILIVGGGVLVWLAVVVIRTLRERW</sequence>
<reference evidence="2 3" key="1">
    <citation type="submission" date="2020-10" db="EMBL/GenBank/DDBJ databases">
        <title>Identification of Nocardia species via Next-generation sequencing and recognition of intraspecies genetic diversity.</title>
        <authorList>
            <person name="Li P."/>
            <person name="Li P."/>
            <person name="Lu B."/>
        </authorList>
    </citation>
    <scope>NUCLEOTIDE SEQUENCE [LARGE SCALE GENOMIC DNA]</scope>
    <source>
        <strain evidence="2 3">N-11</strain>
    </source>
</reference>
<accession>A0ABS0CF01</accession>
<evidence type="ECO:0000313" key="3">
    <source>
        <dbReference type="Proteomes" id="UP000807309"/>
    </source>
</evidence>
<dbReference type="RefSeq" id="WP_195035800.1">
    <property type="nucleotide sequence ID" value="NZ_JADLRE010000027.1"/>
</dbReference>
<feature type="transmembrane region" description="Helical" evidence="1">
    <location>
        <begin position="12"/>
        <end position="31"/>
    </location>
</feature>
<name>A0ABS0CF01_9NOCA</name>
<evidence type="ECO:0000256" key="1">
    <source>
        <dbReference type="SAM" id="Phobius"/>
    </source>
</evidence>
<keyword evidence="1" id="KW-0812">Transmembrane</keyword>
<dbReference type="Proteomes" id="UP000807309">
    <property type="component" value="Unassembled WGS sequence"/>
</dbReference>
<dbReference type="EMBL" id="JADLRE010000027">
    <property type="protein sequence ID" value="MBF6228927.1"/>
    <property type="molecule type" value="Genomic_DNA"/>
</dbReference>
<protein>
    <submittedName>
        <fullName evidence="2">Uncharacterized protein</fullName>
    </submittedName>
</protein>
<keyword evidence="1" id="KW-0472">Membrane</keyword>
<evidence type="ECO:0000313" key="2">
    <source>
        <dbReference type="EMBL" id="MBF6228927.1"/>
    </source>
</evidence>
<keyword evidence="3" id="KW-1185">Reference proteome</keyword>
<gene>
    <name evidence="2" type="ORF">IU470_28030</name>
</gene>
<feature type="transmembrane region" description="Helical" evidence="1">
    <location>
        <begin position="37"/>
        <end position="58"/>
    </location>
</feature>
<organism evidence="2 3">
    <name type="scientific">Nocardia abscessus</name>
    <dbReference type="NCBI Taxonomy" id="120957"/>
    <lineage>
        <taxon>Bacteria</taxon>
        <taxon>Bacillati</taxon>
        <taxon>Actinomycetota</taxon>
        <taxon>Actinomycetes</taxon>
        <taxon>Mycobacteriales</taxon>
        <taxon>Nocardiaceae</taxon>
        <taxon>Nocardia</taxon>
    </lineage>
</organism>
<proteinExistence type="predicted"/>
<keyword evidence="1" id="KW-1133">Transmembrane helix</keyword>
<comment type="caution">
    <text evidence="2">The sequence shown here is derived from an EMBL/GenBank/DDBJ whole genome shotgun (WGS) entry which is preliminary data.</text>
</comment>